<keyword evidence="2" id="KW-1185">Reference proteome</keyword>
<reference evidence="1" key="1">
    <citation type="submission" date="2022-05" db="EMBL/GenBank/DDBJ databases">
        <authorList>
            <person name="Colautti A."/>
            <person name="Iacumin L."/>
        </authorList>
    </citation>
    <scope>NUCLEOTIDE SEQUENCE</scope>
    <source>
        <strain evidence="1">DSM 30747</strain>
    </source>
</reference>
<evidence type="ECO:0008006" key="3">
    <source>
        <dbReference type="Google" id="ProtNLM"/>
    </source>
</evidence>
<evidence type="ECO:0000313" key="1">
    <source>
        <dbReference type="EMBL" id="MCZ8534527.1"/>
    </source>
</evidence>
<comment type="caution">
    <text evidence="1">The sequence shown here is derived from an EMBL/GenBank/DDBJ whole genome shotgun (WGS) entry which is preliminary data.</text>
</comment>
<accession>A0A9X3RBT0</accession>
<sequence length="73" mass="8230">MVESIKEISISAAQVIASEYPSREYRIDLGLNAETKPIIFEVNNTHGIKGFANLDGKSIWRKIVEIRKLQNGE</sequence>
<organism evidence="1 2">
    <name type="scientific">Psychrobacillus psychrodurans</name>
    <dbReference type="NCBI Taxonomy" id="126157"/>
    <lineage>
        <taxon>Bacteria</taxon>
        <taxon>Bacillati</taxon>
        <taxon>Bacillota</taxon>
        <taxon>Bacilli</taxon>
        <taxon>Bacillales</taxon>
        <taxon>Bacillaceae</taxon>
        <taxon>Psychrobacillus</taxon>
    </lineage>
</organism>
<dbReference type="Gene3D" id="3.30.470.20">
    <property type="entry name" value="ATP-grasp fold, B domain"/>
    <property type="match status" value="1"/>
</dbReference>
<name>A0A9X3RBT0_9BACI</name>
<evidence type="ECO:0000313" key="2">
    <source>
        <dbReference type="Proteomes" id="UP001152172"/>
    </source>
</evidence>
<dbReference type="EMBL" id="JAMKBI010000011">
    <property type="protein sequence ID" value="MCZ8534527.1"/>
    <property type="molecule type" value="Genomic_DNA"/>
</dbReference>
<protein>
    <recommendedName>
        <fullName evidence="3">ATP-grasp domain-containing protein</fullName>
    </recommendedName>
</protein>
<gene>
    <name evidence="1" type="ORF">M9R61_14545</name>
</gene>
<dbReference type="AlphaFoldDB" id="A0A9X3RBT0"/>
<proteinExistence type="predicted"/>
<dbReference type="Proteomes" id="UP001152172">
    <property type="component" value="Unassembled WGS sequence"/>
</dbReference>
<dbReference type="RefSeq" id="WP_090565966.1">
    <property type="nucleotide sequence ID" value="NZ_JAMKBI010000011.1"/>
</dbReference>